<dbReference type="Pfam" id="PF02653">
    <property type="entry name" value="BPD_transp_2"/>
    <property type="match status" value="1"/>
</dbReference>
<evidence type="ECO:0000313" key="8">
    <source>
        <dbReference type="Proteomes" id="UP000481852"/>
    </source>
</evidence>
<dbReference type="Proteomes" id="UP000481852">
    <property type="component" value="Unassembled WGS sequence"/>
</dbReference>
<dbReference type="RefSeq" id="WP_154526343.1">
    <property type="nucleotide sequence ID" value="NZ_JAQYJL010000029.1"/>
</dbReference>
<feature type="transmembrane region" description="Helical" evidence="6">
    <location>
        <begin position="92"/>
        <end position="111"/>
    </location>
</feature>
<dbReference type="InterPro" id="IPR001851">
    <property type="entry name" value="ABC_transp_permease"/>
</dbReference>
<evidence type="ECO:0000256" key="1">
    <source>
        <dbReference type="ARBA" id="ARBA00004651"/>
    </source>
</evidence>
<name>A0A6L5X506_9FIRM</name>
<keyword evidence="3 6" id="KW-0812">Transmembrane</keyword>
<evidence type="ECO:0000256" key="5">
    <source>
        <dbReference type="ARBA" id="ARBA00023136"/>
    </source>
</evidence>
<dbReference type="EMBL" id="VULZ01000011">
    <property type="protein sequence ID" value="MSS15469.1"/>
    <property type="molecule type" value="Genomic_DNA"/>
</dbReference>
<evidence type="ECO:0000256" key="2">
    <source>
        <dbReference type="ARBA" id="ARBA00022475"/>
    </source>
</evidence>
<keyword evidence="2" id="KW-1003">Cell membrane</keyword>
<accession>A0A6L5X506</accession>
<proteinExistence type="predicted"/>
<keyword evidence="4 6" id="KW-1133">Transmembrane helix</keyword>
<evidence type="ECO:0000313" key="7">
    <source>
        <dbReference type="EMBL" id="MSS15469.1"/>
    </source>
</evidence>
<feature type="transmembrane region" description="Helical" evidence="6">
    <location>
        <begin position="293"/>
        <end position="312"/>
    </location>
</feature>
<dbReference type="GO" id="GO:0022857">
    <property type="term" value="F:transmembrane transporter activity"/>
    <property type="evidence" value="ECO:0007669"/>
    <property type="project" value="InterPro"/>
</dbReference>
<gene>
    <name evidence="7" type="ORF">FYJ35_10545</name>
</gene>
<keyword evidence="5 6" id="KW-0472">Membrane</keyword>
<protein>
    <submittedName>
        <fullName evidence="7">ABC transporter permease</fullName>
    </submittedName>
</protein>
<feature type="transmembrane region" description="Helical" evidence="6">
    <location>
        <begin position="214"/>
        <end position="236"/>
    </location>
</feature>
<feature type="transmembrane region" description="Helical" evidence="6">
    <location>
        <begin position="123"/>
        <end position="141"/>
    </location>
</feature>
<evidence type="ECO:0000256" key="3">
    <source>
        <dbReference type="ARBA" id="ARBA00022692"/>
    </source>
</evidence>
<evidence type="ECO:0000256" key="6">
    <source>
        <dbReference type="SAM" id="Phobius"/>
    </source>
</evidence>
<reference evidence="7 8" key="1">
    <citation type="submission" date="2019-08" db="EMBL/GenBank/DDBJ databases">
        <title>In-depth cultivation of the pig gut microbiome towards novel bacterial diversity and tailored functional studies.</title>
        <authorList>
            <person name="Wylensek D."/>
            <person name="Hitch T.C.A."/>
            <person name="Clavel T."/>
        </authorList>
    </citation>
    <scope>NUCLEOTIDE SEQUENCE [LARGE SCALE GENOMIC DNA]</scope>
    <source>
        <strain evidence="7 8">Oil+RF-744-WCA-WT-11</strain>
    </source>
</reference>
<dbReference type="GO" id="GO:0005886">
    <property type="term" value="C:plasma membrane"/>
    <property type="evidence" value="ECO:0007669"/>
    <property type="project" value="UniProtKB-SubCell"/>
</dbReference>
<evidence type="ECO:0000256" key="4">
    <source>
        <dbReference type="ARBA" id="ARBA00022989"/>
    </source>
</evidence>
<keyword evidence="8" id="KW-1185">Reference proteome</keyword>
<feature type="transmembrane region" description="Helical" evidence="6">
    <location>
        <begin position="12"/>
        <end position="32"/>
    </location>
</feature>
<sequence length="318" mass="33187">MSKNIKTYFHENAGILAALVALCILLAILPATSKSFVSTRNFFNVLRQVSTNMFLACGMTMVIILGGIDLSVGSIIALAGCVEAGMVVHLNMPLPLAILIALAIGLGVGMFNGYVVSTTTIPAFIVTLATMNICRGLAYVYTGGSPVRVMTDAWKFIGAGYIGPFPTPVIIMIAILIITAIIMNKTKLGRHIYAVGGNAQAAEYSGINVRKVKFLVHSYSGLMAGLAGVVLASRMYSGQPTAGDGAEMDAIAATVVGGTSMAGGSGKIGGTIVGALIIGVLNNGLNLMNVNSFWQYVVKGVVILGAVYVDFLRNKNKK</sequence>
<comment type="subcellular location">
    <subcellularLocation>
        <location evidence="1">Cell membrane</location>
        <topology evidence="1">Multi-pass membrane protein</topology>
    </subcellularLocation>
</comment>
<dbReference type="PANTHER" id="PTHR32196">
    <property type="entry name" value="ABC TRANSPORTER PERMEASE PROTEIN YPHD-RELATED-RELATED"/>
    <property type="match status" value="1"/>
</dbReference>
<dbReference type="AlphaFoldDB" id="A0A6L5X506"/>
<organism evidence="7 8">
    <name type="scientific">Porcincola intestinalis</name>
    <dbReference type="NCBI Taxonomy" id="2606632"/>
    <lineage>
        <taxon>Bacteria</taxon>
        <taxon>Bacillati</taxon>
        <taxon>Bacillota</taxon>
        <taxon>Clostridia</taxon>
        <taxon>Lachnospirales</taxon>
        <taxon>Lachnospiraceae</taxon>
        <taxon>Porcincola</taxon>
    </lineage>
</organism>
<comment type="caution">
    <text evidence="7">The sequence shown here is derived from an EMBL/GenBank/DDBJ whole genome shotgun (WGS) entry which is preliminary data.</text>
</comment>
<feature type="transmembrane region" description="Helical" evidence="6">
    <location>
        <begin position="53"/>
        <end position="80"/>
    </location>
</feature>
<feature type="transmembrane region" description="Helical" evidence="6">
    <location>
        <begin position="161"/>
        <end position="183"/>
    </location>
</feature>
<dbReference type="CDD" id="cd06579">
    <property type="entry name" value="TM_PBP1_transp_AraH_like"/>
    <property type="match status" value="1"/>
</dbReference>